<gene>
    <name evidence="1" type="ORF">SAMN05421636_11192</name>
</gene>
<organism evidence="1 2">
    <name type="scientific">Pricia antarctica</name>
    <dbReference type="NCBI Taxonomy" id="641691"/>
    <lineage>
        <taxon>Bacteria</taxon>
        <taxon>Pseudomonadati</taxon>
        <taxon>Bacteroidota</taxon>
        <taxon>Flavobacteriia</taxon>
        <taxon>Flavobacteriales</taxon>
        <taxon>Flavobacteriaceae</taxon>
        <taxon>Pricia</taxon>
    </lineage>
</organism>
<proteinExistence type="predicted"/>
<dbReference type="AlphaFoldDB" id="A0A1G7ICF4"/>
<name>A0A1G7ICF4_9FLAO</name>
<evidence type="ECO:0000313" key="2">
    <source>
        <dbReference type="Proteomes" id="UP000199109"/>
    </source>
</evidence>
<dbReference type="EMBL" id="FNAO01000011">
    <property type="protein sequence ID" value="SDF10258.1"/>
    <property type="molecule type" value="Genomic_DNA"/>
</dbReference>
<dbReference type="Proteomes" id="UP000199109">
    <property type="component" value="Unassembled WGS sequence"/>
</dbReference>
<accession>A0A1G7ICF4</accession>
<reference evidence="1 2" key="1">
    <citation type="submission" date="2016-10" db="EMBL/GenBank/DDBJ databases">
        <authorList>
            <person name="de Groot N.N."/>
        </authorList>
    </citation>
    <scope>NUCLEOTIDE SEQUENCE [LARGE SCALE GENOMIC DNA]</scope>
    <source>
        <strain evidence="1 2">DSM 23421</strain>
    </source>
</reference>
<sequence length="81" mass="9438">MRLILTLVTILFFSLNAIAKVQRPQIIEIDTIPLEKTLPPLQGSEPSPVIENKTAILYKMKENIIRRELSFTPKKKYMKWV</sequence>
<dbReference type="RefSeq" id="WP_091873703.1">
    <property type="nucleotide sequence ID" value="NZ_FNAO01000011.1"/>
</dbReference>
<keyword evidence="2" id="KW-1185">Reference proteome</keyword>
<protein>
    <submittedName>
        <fullName evidence="1">Uncharacterized protein</fullName>
    </submittedName>
</protein>
<evidence type="ECO:0000313" key="1">
    <source>
        <dbReference type="EMBL" id="SDF10258.1"/>
    </source>
</evidence>